<gene>
    <name evidence="3" type="ordered locus">HPL003_27350</name>
</gene>
<dbReference type="RefSeq" id="WP_014282862.1">
    <property type="nucleotide sequence ID" value="NC_016641.1"/>
</dbReference>
<reference evidence="4" key="1">
    <citation type="submission" date="2011-11" db="EMBL/GenBank/DDBJ databases">
        <title>Complete sequence of Paenibacillus terrae HPL-003.</title>
        <authorList>
            <person name="Shin S.H."/>
            <person name="Kim S."/>
            <person name="Kim J.Y."/>
        </authorList>
    </citation>
    <scope>NUCLEOTIDE SEQUENCE [LARGE SCALE GENOMIC DNA]</scope>
    <source>
        <strain evidence="4">HPL-003</strain>
    </source>
</reference>
<dbReference type="HOGENOM" id="CLU_2718599_0_0_9"/>
<accession>G7VSH3</accession>
<keyword evidence="1" id="KW-0175">Coiled coil</keyword>
<name>G7VSH3_PAETH</name>
<evidence type="ECO:0000256" key="2">
    <source>
        <dbReference type="SAM" id="MobiDB-lite"/>
    </source>
</evidence>
<sequence length="72" mass="8480">MTKREQVVAEDMKNQQPAQETEKEVQSIAQARVAYEQLIEEIRGYSRQARELREQAAELQQSGRTDFQVRDR</sequence>
<proteinExistence type="predicted"/>
<dbReference type="EMBL" id="CP003107">
    <property type="protein sequence ID" value="AET62182.1"/>
    <property type="molecule type" value="Genomic_DNA"/>
</dbReference>
<protein>
    <submittedName>
        <fullName evidence="3">Uncharacterized protein</fullName>
    </submittedName>
</protein>
<dbReference type="Proteomes" id="UP000005876">
    <property type="component" value="Chromosome"/>
</dbReference>
<reference key="2">
    <citation type="submission" date="2011-11" db="EMBL/GenBank/DDBJ databases">
        <authorList>
            <person name="Shin S.H."/>
            <person name="Kim S."/>
            <person name="Kim J.Y."/>
        </authorList>
    </citation>
    <scope>NUCLEOTIDE SEQUENCE</scope>
    <source>
        <strain>HPL-003</strain>
    </source>
</reference>
<feature type="compositionally biased region" description="Basic and acidic residues" evidence="2">
    <location>
        <begin position="1"/>
        <end position="13"/>
    </location>
</feature>
<reference evidence="3 4" key="3">
    <citation type="journal article" date="2012" name="J. Bacteriol.">
        <title>Genome Sequence of Paenibacillus terrae HPL-003, a Xylanase-Producing Bacterium Isolated from Soil Found in Forest Residue.</title>
        <authorList>
            <person name="Shin S.H."/>
            <person name="Kim S."/>
            <person name="Kim J.Y."/>
            <person name="Song H.Y."/>
            <person name="Cho S.J."/>
            <person name="Kim D.R."/>
            <person name="Lee K.I."/>
            <person name="Lim H.K."/>
            <person name="Park N.J."/>
            <person name="Hwang I.T."/>
            <person name="Yang K.S."/>
        </authorList>
    </citation>
    <scope>NUCLEOTIDE SEQUENCE [LARGE SCALE GENOMIC DNA]</scope>
    <source>
        <strain evidence="3 4">HPL-003</strain>
    </source>
</reference>
<evidence type="ECO:0000313" key="3">
    <source>
        <dbReference type="EMBL" id="AET62182.1"/>
    </source>
</evidence>
<dbReference type="eggNOG" id="ENOG50307PF">
    <property type="taxonomic scope" value="Bacteria"/>
</dbReference>
<evidence type="ECO:0000256" key="1">
    <source>
        <dbReference type="SAM" id="Coils"/>
    </source>
</evidence>
<feature type="region of interest" description="Disordered" evidence="2">
    <location>
        <begin position="1"/>
        <end position="23"/>
    </location>
</feature>
<dbReference type="STRING" id="985665.HPL003_27350"/>
<organism evidence="3 4">
    <name type="scientific">Paenibacillus terrae (strain HPL-003)</name>
    <dbReference type="NCBI Taxonomy" id="985665"/>
    <lineage>
        <taxon>Bacteria</taxon>
        <taxon>Bacillati</taxon>
        <taxon>Bacillota</taxon>
        <taxon>Bacilli</taxon>
        <taxon>Bacillales</taxon>
        <taxon>Paenibacillaceae</taxon>
        <taxon>Paenibacillus</taxon>
    </lineage>
</organism>
<dbReference type="AlphaFoldDB" id="G7VSH3"/>
<feature type="coiled-coil region" evidence="1">
    <location>
        <begin position="28"/>
        <end position="62"/>
    </location>
</feature>
<evidence type="ECO:0000313" key="4">
    <source>
        <dbReference type="Proteomes" id="UP000005876"/>
    </source>
</evidence>
<dbReference type="KEGG" id="pta:HPL003_27350"/>